<keyword evidence="2" id="KW-0472">Membrane</keyword>
<feature type="region of interest" description="Disordered" evidence="1">
    <location>
        <begin position="581"/>
        <end position="619"/>
    </location>
</feature>
<feature type="transmembrane region" description="Helical" evidence="2">
    <location>
        <begin position="205"/>
        <end position="225"/>
    </location>
</feature>
<keyword evidence="2" id="KW-1133">Transmembrane helix</keyword>
<feature type="compositionally biased region" description="Low complexity" evidence="1">
    <location>
        <begin position="985"/>
        <end position="997"/>
    </location>
</feature>
<feature type="transmembrane region" description="Helical" evidence="2">
    <location>
        <begin position="319"/>
        <end position="338"/>
    </location>
</feature>
<evidence type="ECO:0000313" key="4">
    <source>
        <dbReference type="Proteomes" id="UP000051952"/>
    </source>
</evidence>
<keyword evidence="2 3" id="KW-0812">Transmembrane</keyword>
<feature type="transmembrane region" description="Helical" evidence="2">
    <location>
        <begin position="177"/>
        <end position="199"/>
    </location>
</feature>
<evidence type="ECO:0000256" key="1">
    <source>
        <dbReference type="SAM" id="MobiDB-lite"/>
    </source>
</evidence>
<gene>
    <name evidence="3" type="ORF">BSAL_28385</name>
</gene>
<proteinExistence type="predicted"/>
<reference evidence="4" key="1">
    <citation type="submission" date="2015-09" db="EMBL/GenBank/DDBJ databases">
        <authorList>
            <consortium name="Pathogen Informatics"/>
        </authorList>
    </citation>
    <scope>NUCLEOTIDE SEQUENCE [LARGE SCALE GENOMIC DNA]</scope>
    <source>
        <strain evidence="4">Lake Konstanz</strain>
    </source>
</reference>
<keyword evidence="4" id="KW-1185">Reference proteome</keyword>
<protein>
    <submittedName>
        <fullName evidence="3">Transmembrane protein, putative</fullName>
    </submittedName>
</protein>
<dbReference type="VEuPathDB" id="TriTrypDB:BSAL_28385"/>
<sequence>MNPMDAAEMTNYRRAILAGLSSPNAIDFPTPVVSSPYPNELGITYPCIGATEDGVAADGSADPSTMTPNIAKPSFLSWELDEPDDNPMEPVVIMGGGGGRSEMFHQTNMMMDTMQESNRQQQQRTKRIGGRSASTVNTSTSTRSTAISVFSRHPWTLRFNDHVVEEEFLVFHHSNRILPIANTFGLCGICVIGVALYSGLSNMTIGLYMAVAALWIACTISIIVLRSRMNRYEAEQTAERILLRTDEKVEASSSVLNPLGVVPAGGKSTLDMSTASLRSSLRNRSSQRSGDITAATHSLLIAKDPTRVRMRRNAQIHEYINVVVLVVNFLFAIANFAGKGTCYNARWDYEMELRGCRRAIQMDSVPLLLFITSTLMNPIRFPAFAAIYIICSIVNFASRTAPPMIALIPAYFWASVTVFGIEVLVCIIALYLWETSSRAAFEVHVQLHQRASEAARIRRHTERMVAAQIPLAAARCVTAKTPSGSSLETREAALFCWSPSSFLCAITVHNFGAWSARRGSSEIVECLRRLTNVFDGLEHVFAASSGDGTAPDAAAAPSKYPCIGDTYLLMYTPTLPDRVSRQQQQKSLEHSVGLKRSTRRTSNATIATSASGLDAPHNPNRVSAAPIPPPIDASFNNENLSISSRAYGAPTDPQQQRVLADMVLFALASLVRGTSTLKQFTQSQAAPSEDRGVPPMQLRAAIAVGFGGGVINRMTKNHLATGPVVADAMKLLACQTSTAPQTTKQRATAAGAAVQQGSLRMSAHLTSSLGIRVSGTTHNNTGLVPTNTRTVGYDTLQTMLSTHSLDKLSTSPDSHPLDPLPARRESIECAASQTLVSLVGVGSNSGSAVVARNYAGGFSNQLREHTTSVLIEAITQGHDAPNSHASSIAIVADTPNSQAGGSLLRFVREAIAEQQYQHTSIPTETDVANDQLQPTVSSEWRELDSHVINSKFVMTIATDDGPLEPFEPLTAVAESQSSGTLGNASRRPSQTPSSQPTDATQCIQTTKTTARNPLVVRIDEEDSALSRQPLTVVLDSNSSESL</sequence>
<dbReference type="EMBL" id="CYKH01001858">
    <property type="protein sequence ID" value="CUG90705.1"/>
    <property type="molecule type" value="Genomic_DNA"/>
</dbReference>
<feature type="non-terminal residue" evidence="3">
    <location>
        <position position="1042"/>
    </location>
</feature>
<evidence type="ECO:0000256" key="2">
    <source>
        <dbReference type="SAM" id="Phobius"/>
    </source>
</evidence>
<feature type="region of interest" description="Disordered" evidence="1">
    <location>
        <begin position="973"/>
        <end position="1015"/>
    </location>
</feature>
<feature type="compositionally biased region" description="Polar residues" evidence="1">
    <location>
        <begin position="998"/>
        <end position="1011"/>
    </location>
</feature>
<feature type="transmembrane region" description="Helical" evidence="2">
    <location>
        <begin position="410"/>
        <end position="433"/>
    </location>
</feature>
<feature type="transmembrane region" description="Helical" evidence="2">
    <location>
        <begin position="379"/>
        <end position="398"/>
    </location>
</feature>
<evidence type="ECO:0000313" key="3">
    <source>
        <dbReference type="EMBL" id="CUG90705.1"/>
    </source>
</evidence>
<dbReference type="AlphaFoldDB" id="A0A0S4JKC7"/>
<organism evidence="3 4">
    <name type="scientific">Bodo saltans</name>
    <name type="common">Flagellated protozoan</name>
    <dbReference type="NCBI Taxonomy" id="75058"/>
    <lineage>
        <taxon>Eukaryota</taxon>
        <taxon>Discoba</taxon>
        <taxon>Euglenozoa</taxon>
        <taxon>Kinetoplastea</taxon>
        <taxon>Metakinetoplastina</taxon>
        <taxon>Eubodonida</taxon>
        <taxon>Bodonidae</taxon>
        <taxon>Bodo</taxon>
    </lineage>
</organism>
<feature type="compositionally biased region" description="Polar residues" evidence="1">
    <location>
        <begin position="973"/>
        <end position="983"/>
    </location>
</feature>
<accession>A0A0S4JKC7</accession>
<feature type="compositionally biased region" description="Polar residues" evidence="1">
    <location>
        <begin position="600"/>
        <end position="611"/>
    </location>
</feature>
<name>A0A0S4JKC7_BODSA</name>
<dbReference type="Proteomes" id="UP000051952">
    <property type="component" value="Unassembled WGS sequence"/>
</dbReference>